<keyword evidence="7 10" id="KW-0472">Membrane</keyword>
<comment type="subcellular location">
    <subcellularLocation>
        <location evidence="10">Cell membrane</location>
        <topology evidence="10">Peripheral membrane protein</topology>
    </subcellularLocation>
    <subcellularLocation>
        <location evidence="2">Membrane</location>
        <topology evidence="2">Peripheral membrane protein</topology>
    </subcellularLocation>
</comment>
<evidence type="ECO:0000256" key="9">
    <source>
        <dbReference type="ARBA" id="ARBA00023310"/>
    </source>
</evidence>
<dbReference type="AlphaFoldDB" id="A0A6S6S1U9"/>
<sequence>MILATKEIKLQIEIIKNTKKITSAMEMVSASKMRKLQNRMLLSRYYTKKIKEICNRIVTDNNINYKNNYININKKIKKICYILITSDKGLCGGLNINLFRKLLIYIKKNNKNYCFCTIGTIGNKFIKKYGGEIIYYKNNLGDYPKIIEFYNLIKVIIKEYDNNQIDCIKIIYNKSINSIKSLPIIKNILPVTIKKEIINQIVYIYETYDFNKLLNNIFTKYIEAQIYQSILENITCEQSCRMMSMKKATENANNLIIDLNNIYNKLRQENITQEISEIVNGAALV</sequence>
<dbReference type="PRINTS" id="PR00126">
    <property type="entry name" value="ATPASEGAMMA"/>
</dbReference>
<evidence type="ECO:0000256" key="5">
    <source>
        <dbReference type="ARBA" id="ARBA00022781"/>
    </source>
</evidence>
<accession>A0A6S6S1U9</accession>
<name>A0A6S6S1U9_9GAMM</name>
<evidence type="ECO:0000256" key="1">
    <source>
        <dbReference type="ARBA" id="ARBA00003456"/>
    </source>
</evidence>
<reference evidence="11 12" key="1">
    <citation type="submission" date="2019-12" db="EMBL/GenBank/DDBJ databases">
        <authorList>
            <person name="Santos-Garcia D."/>
            <person name="Santos-Garcia D."/>
            <person name="Santos-Garcia D."/>
        </authorList>
    </citation>
    <scope>NUCLEOTIDE SEQUENCE [LARGE SCALE GENOMIC DNA]</scope>
    <source>
        <strain evidence="11">PeMo</strain>
    </source>
</reference>
<dbReference type="GO" id="GO:0005524">
    <property type="term" value="F:ATP binding"/>
    <property type="evidence" value="ECO:0007669"/>
    <property type="project" value="UniProtKB-UniRule"/>
</dbReference>
<dbReference type="GO" id="GO:0042777">
    <property type="term" value="P:proton motive force-driven plasma membrane ATP synthesis"/>
    <property type="evidence" value="ECO:0007669"/>
    <property type="project" value="UniProtKB-UniRule"/>
</dbReference>
<keyword evidence="5 10" id="KW-0375">Hydrogen ion transport</keyword>
<dbReference type="RefSeq" id="WP_180824957.1">
    <property type="nucleotide sequence ID" value="NZ_LR744089.1"/>
</dbReference>
<evidence type="ECO:0000256" key="3">
    <source>
        <dbReference type="ARBA" id="ARBA00007681"/>
    </source>
</evidence>
<dbReference type="PANTHER" id="PTHR11693">
    <property type="entry name" value="ATP SYNTHASE GAMMA CHAIN"/>
    <property type="match status" value="1"/>
</dbReference>
<proteinExistence type="inferred from homology"/>
<keyword evidence="10" id="KW-1003">Cell membrane</keyword>
<dbReference type="SUPFAM" id="SSF52943">
    <property type="entry name" value="ATP synthase (F1-ATPase), gamma subunit"/>
    <property type="match status" value="1"/>
</dbReference>
<evidence type="ECO:0000313" key="11">
    <source>
        <dbReference type="EMBL" id="CAA3708534.1"/>
    </source>
</evidence>
<comment type="subunit">
    <text evidence="10">F-type ATPases have 2 components, CF(1) - the catalytic core - and CF(0) - the membrane proton channel. CF(1) has five subunits: alpha(3), beta(3), gamma(1), delta(1), epsilon(1). CF(0) has three main subunits: a, b and c.</text>
</comment>
<keyword evidence="6 10" id="KW-0406">Ion transport</keyword>
<dbReference type="InterPro" id="IPR000131">
    <property type="entry name" value="ATP_synth_F1_gsu"/>
</dbReference>
<gene>
    <name evidence="10 11" type="primary">atpG</name>
    <name evidence="11" type="ORF">PEMO_0261</name>
</gene>
<dbReference type="HAMAP" id="MF_00815">
    <property type="entry name" value="ATP_synth_gamma_bact"/>
    <property type="match status" value="1"/>
</dbReference>
<organism evidence="11 12">
    <name type="scientific">Candidatus Portiera aleyrodidarum</name>
    <name type="common">primary endosymbiont of Bemisia tabaci</name>
    <dbReference type="NCBI Taxonomy" id="91844"/>
    <lineage>
        <taxon>Bacteria</taxon>
        <taxon>Pseudomonadati</taxon>
        <taxon>Pseudomonadota</taxon>
        <taxon>Gammaproteobacteria</taxon>
        <taxon>Candidatus Johnevansiales</taxon>
        <taxon>Candidatus Johnevansiaceae</taxon>
        <taxon>Candidatus Portiera</taxon>
    </lineage>
</organism>
<evidence type="ECO:0000256" key="2">
    <source>
        <dbReference type="ARBA" id="ARBA00004170"/>
    </source>
</evidence>
<keyword evidence="8 10" id="KW-0139">CF(1)</keyword>
<keyword evidence="9 10" id="KW-0066">ATP synthesis</keyword>
<keyword evidence="12" id="KW-1185">Reference proteome</keyword>
<evidence type="ECO:0000256" key="7">
    <source>
        <dbReference type="ARBA" id="ARBA00023136"/>
    </source>
</evidence>
<dbReference type="Pfam" id="PF00231">
    <property type="entry name" value="ATP-synt"/>
    <property type="match status" value="1"/>
</dbReference>
<dbReference type="GO" id="GO:0046933">
    <property type="term" value="F:proton-transporting ATP synthase activity, rotational mechanism"/>
    <property type="evidence" value="ECO:0007669"/>
    <property type="project" value="UniProtKB-UniRule"/>
</dbReference>
<dbReference type="PANTHER" id="PTHR11693:SF22">
    <property type="entry name" value="ATP SYNTHASE SUBUNIT GAMMA, MITOCHONDRIAL"/>
    <property type="match status" value="1"/>
</dbReference>
<dbReference type="Gene3D" id="1.10.287.80">
    <property type="entry name" value="ATP synthase, gamma subunit, helix hairpin domain"/>
    <property type="match status" value="1"/>
</dbReference>
<evidence type="ECO:0000256" key="4">
    <source>
        <dbReference type="ARBA" id="ARBA00022448"/>
    </source>
</evidence>
<keyword evidence="4 10" id="KW-0813">Transport</keyword>
<dbReference type="Gene3D" id="3.40.1380.10">
    <property type="match status" value="1"/>
</dbReference>
<comment type="function">
    <text evidence="1 10">Produces ATP from ADP in the presence of a proton gradient across the membrane. The gamma chain is believed to be important in regulating ATPase activity and the flow of protons through the CF(0) complex.</text>
</comment>
<comment type="similarity">
    <text evidence="3 10">Belongs to the ATPase gamma chain family.</text>
</comment>
<dbReference type="CDD" id="cd12151">
    <property type="entry name" value="F1-ATPase_gamma"/>
    <property type="match status" value="1"/>
</dbReference>
<evidence type="ECO:0000256" key="6">
    <source>
        <dbReference type="ARBA" id="ARBA00023065"/>
    </source>
</evidence>
<evidence type="ECO:0000256" key="8">
    <source>
        <dbReference type="ARBA" id="ARBA00023196"/>
    </source>
</evidence>
<dbReference type="InterPro" id="IPR035968">
    <property type="entry name" value="ATP_synth_F1_ATPase_gsu"/>
</dbReference>
<evidence type="ECO:0000313" key="12">
    <source>
        <dbReference type="Proteomes" id="UP000510842"/>
    </source>
</evidence>
<dbReference type="GO" id="GO:0005886">
    <property type="term" value="C:plasma membrane"/>
    <property type="evidence" value="ECO:0007669"/>
    <property type="project" value="UniProtKB-SubCell"/>
</dbReference>
<protein>
    <recommendedName>
        <fullName evidence="10">ATP synthase gamma chain</fullName>
    </recommendedName>
    <alternativeName>
        <fullName evidence="10">ATP synthase F1 sector gamma subunit</fullName>
    </alternativeName>
    <alternativeName>
        <fullName evidence="10">F-ATPase gamma subunit</fullName>
    </alternativeName>
</protein>
<evidence type="ECO:0000256" key="10">
    <source>
        <dbReference type="HAMAP-Rule" id="MF_00815"/>
    </source>
</evidence>
<dbReference type="NCBIfam" id="TIGR01146">
    <property type="entry name" value="ATPsyn_F1gamma"/>
    <property type="match status" value="1"/>
</dbReference>
<dbReference type="EMBL" id="LR744089">
    <property type="protein sequence ID" value="CAA3708534.1"/>
    <property type="molecule type" value="Genomic_DNA"/>
</dbReference>
<dbReference type="GO" id="GO:0045259">
    <property type="term" value="C:proton-transporting ATP synthase complex"/>
    <property type="evidence" value="ECO:0007669"/>
    <property type="project" value="UniProtKB-KW"/>
</dbReference>
<dbReference type="Proteomes" id="UP000510842">
    <property type="component" value="Chromosome"/>
</dbReference>